<reference evidence="2 3" key="1">
    <citation type="submission" date="2019-01" db="EMBL/GenBank/DDBJ databases">
        <authorList>
            <person name="Sayadi A."/>
        </authorList>
    </citation>
    <scope>NUCLEOTIDE SEQUENCE [LARGE SCALE GENOMIC DNA]</scope>
</reference>
<proteinExistence type="predicted"/>
<dbReference type="OrthoDB" id="6781122at2759"/>
<feature type="compositionally biased region" description="Low complexity" evidence="1">
    <location>
        <begin position="47"/>
        <end position="72"/>
    </location>
</feature>
<dbReference type="EMBL" id="CAACVG010002962">
    <property type="protein sequence ID" value="VEN37065.1"/>
    <property type="molecule type" value="Genomic_DNA"/>
</dbReference>
<gene>
    <name evidence="2" type="ORF">CALMAC_LOCUS2440</name>
</gene>
<dbReference type="AlphaFoldDB" id="A0A653BP26"/>
<feature type="region of interest" description="Disordered" evidence="1">
    <location>
        <begin position="31"/>
        <end position="81"/>
    </location>
</feature>
<keyword evidence="3" id="KW-1185">Reference proteome</keyword>
<organism evidence="2 3">
    <name type="scientific">Callosobruchus maculatus</name>
    <name type="common">Southern cowpea weevil</name>
    <name type="synonym">Pulse bruchid</name>
    <dbReference type="NCBI Taxonomy" id="64391"/>
    <lineage>
        <taxon>Eukaryota</taxon>
        <taxon>Metazoa</taxon>
        <taxon>Ecdysozoa</taxon>
        <taxon>Arthropoda</taxon>
        <taxon>Hexapoda</taxon>
        <taxon>Insecta</taxon>
        <taxon>Pterygota</taxon>
        <taxon>Neoptera</taxon>
        <taxon>Endopterygota</taxon>
        <taxon>Coleoptera</taxon>
        <taxon>Polyphaga</taxon>
        <taxon>Cucujiformia</taxon>
        <taxon>Chrysomeloidea</taxon>
        <taxon>Chrysomelidae</taxon>
        <taxon>Bruchinae</taxon>
        <taxon>Bruchini</taxon>
        <taxon>Callosobruchus</taxon>
    </lineage>
</organism>
<evidence type="ECO:0000256" key="1">
    <source>
        <dbReference type="SAM" id="MobiDB-lite"/>
    </source>
</evidence>
<protein>
    <submittedName>
        <fullName evidence="2">Uncharacterized protein</fullName>
    </submittedName>
</protein>
<feature type="compositionally biased region" description="Basic residues" evidence="1">
    <location>
        <begin position="347"/>
        <end position="357"/>
    </location>
</feature>
<dbReference type="PANTHER" id="PTHR34239">
    <property type="entry name" value="APPLE DOMAIN-CONTAINING PROTEIN"/>
    <property type="match status" value="1"/>
</dbReference>
<evidence type="ECO:0000313" key="2">
    <source>
        <dbReference type="EMBL" id="VEN37065.1"/>
    </source>
</evidence>
<dbReference type="PANTHER" id="PTHR34239:SF2">
    <property type="entry name" value="TRANSPOSABLE ELEMENT P TRANSPOSASE_THAP9 CONSERVED DOMAIN-CONTAINING PROTEIN"/>
    <property type="match status" value="1"/>
</dbReference>
<sequence length="357" mass="39989">MGKRRRSVSRDRRPKKSKRLIQILENVEERLANLEKESRRRCRRLDSSSSNESRSPTASSGAPSPSSSMLEPPEQDTGFVERSDDLPQDVTLQAHCSTQATPTPASVHAPLSEDIVDILGRREPDDQQWGPPLHSDVVLRWEPILKSGLSETDAKALIHKHLPPENFKAMSAPRLNLVIERAVSNSHLLRDQKLSALQQQIAASLAAMSQLITAMLTDGGGGNRQHISLINDASRLLLNVLHEQTVARRGLLAINLSKDFQNVNQNIPLDSFLFGENLEERLKLSKDLEASGKILKAKEQKAPKAPGYAPPLNSRAPPRQQGNRRERSRFYHTIPTPRKQPIYSSRQPRRGTTRRTQ</sequence>
<dbReference type="Proteomes" id="UP000410492">
    <property type="component" value="Unassembled WGS sequence"/>
</dbReference>
<feature type="region of interest" description="Disordered" evidence="1">
    <location>
        <begin position="296"/>
        <end position="357"/>
    </location>
</feature>
<name>A0A653BP26_CALMS</name>
<evidence type="ECO:0000313" key="3">
    <source>
        <dbReference type="Proteomes" id="UP000410492"/>
    </source>
</evidence>
<accession>A0A653BP26</accession>